<keyword evidence="3" id="KW-0964">Secreted</keyword>
<feature type="transmembrane region" description="Helical" evidence="5">
    <location>
        <begin position="6"/>
        <end position="24"/>
    </location>
</feature>
<dbReference type="PANTHER" id="PTHR10009:SF12">
    <property type="entry name" value="LD43175P"/>
    <property type="match status" value="1"/>
</dbReference>
<keyword evidence="4" id="KW-0732">Signal</keyword>
<dbReference type="GO" id="GO:0005576">
    <property type="term" value="C:extracellular region"/>
    <property type="evidence" value="ECO:0007669"/>
    <property type="project" value="UniProtKB-SubCell"/>
</dbReference>
<name>A0ABD1D0U8_CULPP</name>
<organism evidence="6 7">
    <name type="scientific">Culex pipiens pipiens</name>
    <name type="common">Northern house mosquito</name>
    <dbReference type="NCBI Taxonomy" id="38569"/>
    <lineage>
        <taxon>Eukaryota</taxon>
        <taxon>Metazoa</taxon>
        <taxon>Ecdysozoa</taxon>
        <taxon>Arthropoda</taxon>
        <taxon>Hexapoda</taxon>
        <taxon>Insecta</taxon>
        <taxon>Pterygota</taxon>
        <taxon>Neoptera</taxon>
        <taxon>Endopterygota</taxon>
        <taxon>Diptera</taxon>
        <taxon>Nematocera</taxon>
        <taxon>Culicoidea</taxon>
        <taxon>Culicidae</taxon>
        <taxon>Culicinae</taxon>
        <taxon>Culicini</taxon>
        <taxon>Culex</taxon>
        <taxon>Culex</taxon>
    </lineage>
</organism>
<evidence type="ECO:0000313" key="6">
    <source>
        <dbReference type="EMBL" id="KAL1386759.1"/>
    </source>
</evidence>
<keyword evidence="5" id="KW-0472">Membrane</keyword>
<evidence type="ECO:0000256" key="3">
    <source>
        <dbReference type="ARBA" id="ARBA00022525"/>
    </source>
</evidence>
<dbReference type="AlphaFoldDB" id="A0ABD1D0U8"/>
<dbReference type="EMBL" id="JBEHCU010008209">
    <property type="protein sequence ID" value="KAL1386759.1"/>
    <property type="molecule type" value="Genomic_DNA"/>
</dbReference>
<keyword evidence="7" id="KW-1185">Reference proteome</keyword>
<keyword evidence="5" id="KW-0812">Transmembrane</keyword>
<comment type="similarity">
    <text evidence="2">Belongs to the major royal jelly protein family.</text>
</comment>
<reference evidence="6 7" key="1">
    <citation type="submission" date="2024-05" db="EMBL/GenBank/DDBJ databases">
        <title>Culex pipiens pipiens assembly and annotation.</title>
        <authorList>
            <person name="Alout H."/>
            <person name="Durand T."/>
        </authorList>
    </citation>
    <scope>NUCLEOTIDE SEQUENCE [LARGE SCALE GENOMIC DNA]</scope>
    <source>
        <strain evidence="6">HA-2024</strain>
        <tissue evidence="6">Whole body</tissue>
    </source>
</reference>
<evidence type="ECO:0000256" key="2">
    <source>
        <dbReference type="ARBA" id="ARBA00009127"/>
    </source>
</evidence>
<proteinExistence type="inferred from homology"/>
<accession>A0ABD1D0U8</accession>
<dbReference type="Gene3D" id="2.120.10.30">
    <property type="entry name" value="TolB, C-terminal domain"/>
    <property type="match status" value="1"/>
</dbReference>
<evidence type="ECO:0000256" key="4">
    <source>
        <dbReference type="ARBA" id="ARBA00022729"/>
    </source>
</evidence>
<dbReference type="InterPro" id="IPR017996">
    <property type="entry name" value="MRJP/yellow-related"/>
</dbReference>
<dbReference type="Proteomes" id="UP001562425">
    <property type="component" value="Unassembled WGS sequence"/>
</dbReference>
<dbReference type="PANTHER" id="PTHR10009">
    <property type="entry name" value="PROTEIN YELLOW-RELATED"/>
    <property type="match status" value="1"/>
</dbReference>
<evidence type="ECO:0000313" key="7">
    <source>
        <dbReference type="Proteomes" id="UP001562425"/>
    </source>
</evidence>
<keyword evidence="5" id="KW-1133">Transmembrane helix</keyword>
<comment type="caution">
    <text evidence="6">The sequence shown here is derived from an EMBL/GenBank/DDBJ whole genome shotgun (WGS) entry which is preliminary data.</text>
</comment>
<evidence type="ECO:0000256" key="5">
    <source>
        <dbReference type="SAM" id="Phobius"/>
    </source>
</evidence>
<evidence type="ECO:0000256" key="1">
    <source>
        <dbReference type="ARBA" id="ARBA00004613"/>
    </source>
</evidence>
<comment type="subcellular location">
    <subcellularLocation>
        <location evidence="1">Secreted</location>
    </subcellularLocation>
</comment>
<sequence>MGVLGPNVLLLGMAFGMAMVTLVASNDNLRVAYQWNQIDYEFPGGSDDRAEAIRSGAYVPENVIPVGLEVYKKRLFLTLPRWKPGIPASLAYININV</sequence>
<gene>
    <name evidence="6" type="ORF">pipiens_012828</name>
</gene>
<dbReference type="InterPro" id="IPR011042">
    <property type="entry name" value="6-blade_b-propeller_TolB-like"/>
</dbReference>
<protein>
    <submittedName>
        <fullName evidence="6">Uncharacterized protein</fullName>
    </submittedName>
</protein>